<dbReference type="RefSeq" id="WP_270038112.1">
    <property type="nucleotide sequence ID" value="NZ_JAPDOD010000002.1"/>
</dbReference>
<dbReference type="GO" id="GO:0055085">
    <property type="term" value="P:transmembrane transport"/>
    <property type="evidence" value="ECO:0007669"/>
    <property type="project" value="InterPro"/>
</dbReference>
<keyword evidence="5 7" id="KW-1133">Transmembrane helix</keyword>
<accession>A0A9X3MNK1</accession>
<evidence type="ECO:0000256" key="1">
    <source>
        <dbReference type="ARBA" id="ARBA00004651"/>
    </source>
</evidence>
<organism evidence="9 10">
    <name type="scientific">Solirubrobacter ginsenosidimutans</name>
    <dbReference type="NCBI Taxonomy" id="490573"/>
    <lineage>
        <taxon>Bacteria</taxon>
        <taxon>Bacillati</taxon>
        <taxon>Actinomycetota</taxon>
        <taxon>Thermoleophilia</taxon>
        <taxon>Solirubrobacterales</taxon>
        <taxon>Solirubrobacteraceae</taxon>
        <taxon>Solirubrobacter</taxon>
    </lineage>
</organism>
<gene>
    <name evidence="9" type="ORF">OM076_03995</name>
</gene>
<feature type="transmembrane region" description="Helical" evidence="7">
    <location>
        <begin position="99"/>
        <end position="122"/>
    </location>
</feature>
<keyword evidence="3" id="KW-1003">Cell membrane</keyword>
<dbReference type="PROSITE" id="PS50928">
    <property type="entry name" value="ABC_TM1"/>
    <property type="match status" value="1"/>
</dbReference>
<dbReference type="InterPro" id="IPR000515">
    <property type="entry name" value="MetI-like"/>
</dbReference>
<evidence type="ECO:0000313" key="9">
    <source>
        <dbReference type="EMBL" id="MDA0159415.1"/>
    </source>
</evidence>
<feature type="transmembrane region" description="Helical" evidence="7">
    <location>
        <begin position="235"/>
        <end position="261"/>
    </location>
</feature>
<evidence type="ECO:0000256" key="6">
    <source>
        <dbReference type="ARBA" id="ARBA00023136"/>
    </source>
</evidence>
<dbReference type="Pfam" id="PF19300">
    <property type="entry name" value="BPD_transp_1_N"/>
    <property type="match status" value="1"/>
</dbReference>
<sequence>MRRLGRTLVLGAVPVALISTLIVFAMTYLATANPAAQKLGDNATPADIARLNHEWGLDRGFLEQYGSWLSGAVHGNFGVSYFSDVPVAESIGQRLPVDLSITIVAIVVAVVVGFTSGIVAAVRRDGWVDRAVTAVASVLVTIPEFWLAIMSIVFFSVTLGWLPSGDYIPFTQDPVAWLQHMALPGGSLGLTVAASVARQLRTSLVATLDEDFVLGARVRGLSPRRVLFGHALRNAAAPAVAVLGLAVPTLLGGAVIAESIFGLAGLGQLALNGATNHDIPVIQGVLVVTIAIVLVSNLAVDGLLGWLRPATRRA</sequence>
<dbReference type="PANTHER" id="PTHR43163">
    <property type="entry name" value="DIPEPTIDE TRANSPORT SYSTEM PERMEASE PROTEIN DPPB-RELATED"/>
    <property type="match status" value="1"/>
</dbReference>
<dbReference type="PANTHER" id="PTHR43163:SF6">
    <property type="entry name" value="DIPEPTIDE TRANSPORT SYSTEM PERMEASE PROTEIN DPPB-RELATED"/>
    <property type="match status" value="1"/>
</dbReference>
<dbReference type="CDD" id="cd06261">
    <property type="entry name" value="TM_PBP2"/>
    <property type="match status" value="1"/>
</dbReference>
<protein>
    <submittedName>
        <fullName evidence="9">ABC transporter permease</fullName>
    </submittedName>
</protein>
<keyword evidence="6 7" id="KW-0472">Membrane</keyword>
<dbReference type="Pfam" id="PF00528">
    <property type="entry name" value="BPD_transp_1"/>
    <property type="match status" value="1"/>
</dbReference>
<keyword evidence="4 7" id="KW-0812">Transmembrane</keyword>
<evidence type="ECO:0000256" key="7">
    <source>
        <dbReference type="RuleBase" id="RU363032"/>
    </source>
</evidence>
<evidence type="ECO:0000256" key="5">
    <source>
        <dbReference type="ARBA" id="ARBA00022989"/>
    </source>
</evidence>
<feature type="transmembrane region" description="Helical" evidence="7">
    <location>
        <begin position="177"/>
        <end position="197"/>
    </location>
</feature>
<evidence type="ECO:0000259" key="8">
    <source>
        <dbReference type="PROSITE" id="PS50928"/>
    </source>
</evidence>
<evidence type="ECO:0000256" key="4">
    <source>
        <dbReference type="ARBA" id="ARBA00022692"/>
    </source>
</evidence>
<comment type="caution">
    <text evidence="9">The sequence shown here is derived from an EMBL/GenBank/DDBJ whole genome shotgun (WGS) entry which is preliminary data.</text>
</comment>
<reference evidence="9" key="1">
    <citation type="submission" date="2022-10" db="EMBL/GenBank/DDBJ databases">
        <title>The WGS of Solirubrobacter ginsenosidimutans DSM 21036.</title>
        <authorList>
            <person name="Jiang Z."/>
        </authorList>
    </citation>
    <scope>NUCLEOTIDE SEQUENCE</scope>
    <source>
        <strain evidence="9">DSM 21036</strain>
    </source>
</reference>
<comment type="similarity">
    <text evidence="7">Belongs to the binding-protein-dependent transport system permease family.</text>
</comment>
<keyword evidence="10" id="KW-1185">Reference proteome</keyword>
<evidence type="ECO:0000256" key="3">
    <source>
        <dbReference type="ARBA" id="ARBA00022475"/>
    </source>
</evidence>
<feature type="transmembrane region" description="Helical" evidence="7">
    <location>
        <begin position="134"/>
        <end position="157"/>
    </location>
</feature>
<dbReference type="GO" id="GO:0005886">
    <property type="term" value="C:plasma membrane"/>
    <property type="evidence" value="ECO:0007669"/>
    <property type="project" value="UniProtKB-SubCell"/>
</dbReference>
<comment type="subcellular location">
    <subcellularLocation>
        <location evidence="1 7">Cell membrane</location>
        <topology evidence="1 7">Multi-pass membrane protein</topology>
    </subcellularLocation>
</comment>
<dbReference type="Gene3D" id="1.10.3720.10">
    <property type="entry name" value="MetI-like"/>
    <property type="match status" value="1"/>
</dbReference>
<dbReference type="InterPro" id="IPR035906">
    <property type="entry name" value="MetI-like_sf"/>
</dbReference>
<dbReference type="EMBL" id="JAPDOD010000002">
    <property type="protein sequence ID" value="MDA0159415.1"/>
    <property type="molecule type" value="Genomic_DNA"/>
</dbReference>
<dbReference type="AlphaFoldDB" id="A0A9X3MNK1"/>
<name>A0A9X3MNK1_9ACTN</name>
<evidence type="ECO:0000256" key="2">
    <source>
        <dbReference type="ARBA" id="ARBA00022448"/>
    </source>
</evidence>
<proteinExistence type="inferred from homology"/>
<keyword evidence="2 7" id="KW-0813">Transport</keyword>
<feature type="transmembrane region" description="Helical" evidence="7">
    <location>
        <begin position="7"/>
        <end position="30"/>
    </location>
</feature>
<dbReference type="InterPro" id="IPR045621">
    <property type="entry name" value="BPD_transp_1_N"/>
</dbReference>
<evidence type="ECO:0000313" key="10">
    <source>
        <dbReference type="Proteomes" id="UP001149140"/>
    </source>
</evidence>
<dbReference type="Proteomes" id="UP001149140">
    <property type="component" value="Unassembled WGS sequence"/>
</dbReference>
<dbReference type="SUPFAM" id="SSF161098">
    <property type="entry name" value="MetI-like"/>
    <property type="match status" value="1"/>
</dbReference>
<feature type="domain" description="ABC transmembrane type-1" evidence="8">
    <location>
        <begin position="95"/>
        <end position="300"/>
    </location>
</feature>
<feature type="transmembrane region" description="Helical" evidence="7">
    <location>
        <begin position="281"/>
        <end position="307"/>
    </location>
</feature>